<dbReference type="Proteomes" id="UP000215914">
    <property type="component" value="Chromosome 1"/>
</dbReference>
<reference evidence="2 4" key="1">
    <citation type="journal article" date="2017" name="Nature">
        <title>The sunflower genome provides insights into oil metabolism, flowering and Asterid evolution.</title>
        <authorList>
            <person name="Badouin H."/>
            <person name="Gouzy J."/>
            <person name="Grassa C.J."/>
            <person name="Murat F."/>
            <person name="Staton S.E."/>
            <person name="Cottret L."/>
            <person name="Lelandais-Briere C."/>
            <person name="Owens G.L."/>
            <person name="Carrere S."/>
            <person name="Mayjonade B."/>
            <person name="Legrand L."/>
            <person name="Gill N."/>
            <person name="Kane N.C."/>
            <person name="Bowers J.E."/>
            <person name="Hubner S."/>
            <person name="Bellec A."/>
            <person name="Berard A."/>
            <person name="Berges H."/>
            <person name="Blanchet N."/>
            <person name="Boniface M.C."/>
            <person name="Brunel D."/>
            <person name="Catrice O."/>
            <person name="Chaidir N."/>
            <person name="Claudel C."/>
            <person name="Donnadieu C."/>
            <person name="Faraut T."/>
            <person name="Fievet G."/>
            <person name="Helmstetter N."/>
            <person name="King M."/>
            <person name="Knapp S.J."/>
            <person name="Lai Z."/>
            <person name="Le Paslier M.C."/>
            <person name="Lippi Y."/>
            <person name="Lorenzon L."/>
            <person name="Mandel J.R."/>
            <person name="Marage G."/>
            <person name="Marchand G."/>
            <person name="Marquand E."/>
            <person name="Bret-Mestries E."/>
            <person name="Morien E."/>
            <person name="Nambeesan S."/>
            <person name="Nguyen T."/>
            <person name="Pegot-Espagnet P."/>
            <person name="Pouilly N."/>
            <person name="Raftis F."/>
            <person name="Sallet E."/>
            <person name="Schiex T."/>
            <person name="Thomas J."/>
            <person name="Vandecasteele C."/>
            <person name="Vares D."/>
            <person name="Vear F."/>
            <person name="Vautrin S."/>
            <person name="Crespi M."/>
            <person name="Mangin B."/>
            <person name="Burke J.M."/>
            <person name="Salse J."/>
            <person name="Munos S."/>
            <person name="Vincourt P."/>
            <person name="Rieseberg L.H."/>
            <person name="Langlade N.B."/>
        </authorList>
    </citation>
    <scope>NUCLEOTIDE SEQUENCE [LARGE SCALE GENOMIC DNA]</scope>
    <source>
        <strain evidence="4">cv. SF193</strain>
        <tissue evidence="2">Leaves</tissue>
    </source>
</reference>
<dbReference type="InterPro" id="IPR005174">
    <property type="entry name" value="KIB1-4_b-propeller"/>
</dbReference>
<dbReference type="OMA" id="INCAWIE"/>
<reference evidence="2" key="3">
    <citation type="submission" date="2020-06" db="EMBL/GenBank/DDBJ databases">
        <title>Helianthus annuus Genome sequencing and assembly Release 2.</title>
        <authorList>
            <person name="Gouzy J."/>
            <person name="Langlade N."/>
            <person name="Munos S."/>
        </authorList>
    </citation>
    <scope>NUCLEOTIDE SEQUENCE</scope>
    <source>
        <tissue evidence="2">Leaves</tissue>
    </source>
</reference>
<evidence type="ECO:0000313" key="2">
    <source>
        <dbReference type="EMBL" id="KAF5823591.1"/>
    </source>
</evidence>
<feature type="domain" description="KIB1-4 beta-propeller" evidence="1">
    <location>
        <begin position="74"/>
        <end position="321"/>
    </location>
</feature>
<organism evidence="3 4">
    <name type="scientific">Helianthus annuus</name>
    <name type="common">Common sunflower</name>
    <dbReference type="NCBI Taxonomy" id="4232"/>
    <lineage>
        <taxon>Eukaryota</taxon>
        <taxon>Viridiplantae</taxon>
        <taxon>Streptophyta</taxon>
        <taxon>Embryophyta</taxon>
        <taxon>Tracheophyta</taxon>
        <taxon>Spermatophyta</taxon>
        <taxon>Magnoliopsida</taxon>
        <taxon>eudicotyledons</taxon>
        <taxon>Gunneridae</taxon>
        <taxon>Pentapetalae</taxon>
        <taxon>asterids</taxon>
        <taxon>campanulids</taxon>
        <taxon>Asterales</taxon>
        <taxon>Asteraceae</taxon>
        <taxon>Asteroideae</taxon>
        <taxon>Heliantheae alliance</taxon>
        <taxon>Heliantheae</taxon>
        <taxon>Helianthus</taxon>
    </lineage>
</organism>
<evidence type="ECO:0000259" key="1">
    <source>
        <dbReference type="Pfam" id="PF03478"/>
    </source>
</evidence>
<gene>
    <name evidence="3" type="ORF">HannXRQ_Chr01g0027481</name>
    <name evidence="2" type="ORF">HanXRQr2_Chr01g0040001</name>
</gene>
<dbReference type="PANTHER" id="PTHR33127:SF5">
    <property type="entry name" value="TRANSMEMBRANE PROTEIN"/>
    <property type="match status" value="1"/>
</dbReference>
<dbReference type="Pfam" id="PF03478">
    <property type="entry name" value="Beta-prop_KIB1-4"/>
    <property type="match status" value="1"/>
</dbReference>
<name>A0A251VRK8_HELAN</name>
<evidence type="ECO:0000313" key="4">
    <source>
        <dbReference type="Proteomes" id="UP000215914"/>
    </source>
</evidence>
<dbReference type="InParanoid" id="A0A251VRK8"/>
<keyword evidence="4" id="KW-1185">Reference proteome</keyword>
<evidence type="ECO:0000313" key="3">
    <source>
        <dbReference type="EMBL" id="OTG38230.1"/>
    </source>
</evidence>
<protein>
    <recommendedName>
        <fullName evidence="1">KIB1-4 beta-propeller domain-containing protein</fullName>
    </recommendedName>
</protein>
<dbReference type="AlphaFoldDB" id="A0A251VRK8"/>
<dbReference type="PANTHER" id="PTHR33127">
    <property type="entry name" value="TRANSMEMBRANE PROTEIN"/>
    <property type="match status" value="1"/>
</dbReference>
<accession>A0A251VRK8</accession>
<dbReference type="EMBL" id="CM007890">
    <property type="protein sequence ID" value="OTG38230.1"/>
    <property type="molecule type" value="Genomic_DNA"/>
</dbReference>
<dbReference type="EMBL" id="MNCJ02000316">
    <property type="protein sequence ID" value="KAF5823591.1"/>
    <property type="molecule type" value="Genomic_DNA"/>
</dbReference>
<reference evidence="3" key="2">
    <citation type="submission" date="2017-02" db="EMBL/GenBank/DDBJ databases">
        <title>Sunflower complete genome.</title>
        <authorList>
            <person name="Langlade N."/>
            <person name="Munos S."/>
        </authorList>
    </citation>
    <scope>NUCLEOTIDE SEQUENCE [LARGE SCALE GENOMIC DNA]</scope>
    <source>
        <tissue evidence="3">Leaves</tissue>
    </source>
</reference>
<sequence>MESRLLNIPFDVLKTIMEFCVGVEYLNFHATCKQCHLAAPMIRWSKGGRLQNYSLASPWLMMLDKERGVISFTDPMFGDTYFIKTPHEFIGNVEIHCSMYGWLLIRKQDEPLMFYNPFTRDMRELPLVPYLDSFCFSAPPTSPDCMVVGFTTRLERHVYIHFVAREPSWRRFSLNFYDDASWRRFNLNFYDDALHWFHFATQYERNLYALYYNGGVGFIDTENRDYTWQEGPISSCRSTKQNFLMRCDQRLLLVVASEFGESVEVFTLNDSKEWEKIESLGRHAIYITGKACLCIEAKTPEMANKIYFPRLHSENRKIVFYSLETRRYHTSNVEESFGDFMGTEHHLDPHVWIEPSWS</sequence>
<dbReference type="Gramene" id="mRNA:HanXRQr2_Chr01g0040001">
    <property type="protein sequence ID" value="CDS:HanXRQr2_Chr01g0040001.1"/>
    <property type="gene ID" value="HanXRQr2_Chr01g0040001"/>
</dbReference>
<proteinExistence type="predicted"/>